<organism evidence="1 2">
    <name type="scientific">Lentibacillus populi</name>
    <dbReference type="NCBI Taxonomy" id="1827502"/>
    <lineage>
        <taxon>Bacteria</taxon>
        <taxon>Bacillati</taxon>
        <taxon>Bacillota</taxon>
        <taxon>Bacilli</taxon>
        <taxon>Bacillales</taxon>
        <taxon>Bacillaceae</taxon>
        <taxon>Lentibacillus</taxon>
    </lineage>
</organism>
<name>A0A9W5U2M7_9BACI</name>
<protein>
    <submittedName>
        <fullName evidence="1">Uncharacterized protein</fullName>
    </submittedName>
</protein>
<evidence type="ECO:0000313" key="2">
    <source>
        <dbReference type="Proteomes" id="UP000621492"/>
    </source>
</evidence>
<dbReference type="EMBL" id="BMJD01000074">
    <property type="protein sequence ID" value="GGB62483.1"/>
    <property type="molecule type" value="Genomic_DNA"/>
</dbReference>
<proteinExistence type="predicted"/>
<reference evidence="1" key="2">
    <citation type="submission" date="2020-09" db="EMBL/GenBank/DDBJ databases">
        <authorList>
            <person name="Sun Q."/>
            <person name="Zhou Y."/>
        </authorList>
    </citation>
    <scope>NUCLEOTIDE SEQUENCE</scope>
    <source>
        <strain evidence="1">CGMCC 1.15454</strain>
    </source>
</reference>
<evidence type="ECO:0000313" key="1">
    <source>
        <dbReference type="EMBL" id="GGB62483.1"/>
    </source>
</evidence>
<dbReference type="Proteomes" id="UP000621492">
    <property type="component" value="Unassembled WGS sequence"/>
</dbReference>
<gene>
    <name evidence="1" type="ORF">GCM10011409_44570</name>
</gene>
<dbReference type="AlphaFoldDB" id="A0A9W5U2M7"/>
<keyword evidence="2" id="KW-1185">Reference proteome</keyword>
<sequence>MNNIIKEGTLNNGQAFYVRCLMMGDLPLIMNLQEVVKNTLKTAAILKPLSQQEFSFILSGNGSMIGIFTGNELIAFRALLIPEINDEHLGVDAGLTRDELAKVIYSEVSNVHPTYRGNGLQTLMERHYLKRSIAGDSALYVQPSLRLTSRASKIN</sequence>
<accession>A0A9W5U2M7</accession>
<reference evidence="1" key="1">
    <citation type="journal article" date="2014" name="Int. J. Syst. Evol. Microbiol.">
        <title>Complete genome sequence of Corynebacterium casei LMG S-19264T (=DSM 44701T), isolated from a smear-ripened cheese.</title>
        <authorList>
            <consortium name="US DOE Joint Genome Institute (JGI-PGF)"/>
            <person name="Walter F."/>
            <person name="Albersmeier A."/>
            <person name="Kalinowski J."/>
            <person name="Ruckert C."/>
        </authorList>
    </citation>
    <scope>NUCLEOTIDE SEQUENCE</scope>
    <source>
        <strain evidence="1">CGMCC 1.15454</strain>
    </source>
</reference>
<comment type="caution">
    <text evidence="1">The sequence shown here is derived from an EMBL/GenBank/DDBJ whole genome shotgun (WGS) entry which is preliminary data.</text>
</comment>